<dbReference type="RefSeq" id="XP_034011672.1">
    <property type="nucleotide sequence ID" value="XM_034156179.1"/>
</dbReference>
<feature type="region of interest" description="Disordered" evidence="1">
    <location>
        <begin position="1"/>
        <end position="63"/>
    </location>
</feature>
<dbReference type="GeneID" id="54782070"/>
<dbReference type="AlphaFoldDB" id="A0A642UL72"/>
<name>A0A642UL72_DIURU</name>
<protein>
    <submittedName>
        <fullName evidence="2">Uncharacterized protein</fullName>
    </submittedName>
</protein>
<evidence type="ECO:0000313" key="3">
    <source>
        <dbReference type="Proteomes" id="UP000449547"/>
    </source>
</evidence>
<dbReference type="Proteomes" id="UP000449547">
    <property type="component" value="Unassembled WGS sequence"/>
</dbReference>
<evidence type="ECO:0000313" key="2">
    <source>
        <dbReference type="EMBL" id="KAA8901049.1"/>
    </source>
</evidence>
<evidence type="ECO:0000256" key="1">
    <source>
        <dbReference type="SAM" id="MobiDB-lite"/>
    </source>
</evidence>
<organism evidence="2 3">
    <name type="scientific">Diutina rugosa</name>
    <name type="common">Yeast</name>
    <name type="synonym">Candida rugosa</name>
    <dbReference type="NCBI Taxonomy" id="5481"/>
    <lineage>
        <taxon>Eukaryota</taxon>
        <taxon>Fungi</taxon>
        <taxon>Dikarya</taxon>
        <taxon>Ascomycota</taxon>
        <taxon>Saccharomycotina</taxon>
        <taxon>Pichiomycetes</taxon>
        <taxon>Debaryomycetaceae</taxon>
        <taxon>Diutina</taxon>
    </lineage>
</organism>
<accession>A0A642UL72</accession>
<dbReference type="EMBL" id="SWFT01000105">
    <property type="protein sequence ID" value="KAA8901049.1"/>
    <property type="molecule type" value="Genomic_DNA"/>
</dbReference>
<proteinExistence type="predicted"/>
<gene>
    <name evidence="2" type="ORF">DIURU_003419</name>
</gene>
<comment type="caution">
    <text evidence="2">The sequence shown here is derived from an EMBL/GenBank/DDBJ whole genome shotgun (WGS) entry which is preliminary data.</text>
</comment>
<keyword evidence="3" id="KW-1185">Reference proteome</keyword>
<sequence>MNKRSGEPPQSQPSTKRVLLRGHGGIEAKAQPSFMGRMDPPAKKGPPPPLADPNDVFDKMLSSFGDNSQSTLDLVEISLSGDESDGQTDIDEWDDINDLKFRLGSSVEPEKDSKSIQCGLKLNKTYGGDRSIKLVDDYVESDEDVEPENTITSSSVIDLKNGALQGQTDDDIDYWRSQLSRVEGQVELALAHLEEGKDVKQIVPDLSELIVSESDESIRWLAAANLSWLGDPEVVSKAVAAQLCQLLANPLDPDSVKVSKFYRTHLTKVVSSVTKTDVITKFG</sequence>
<reference evidence="2 3" key="1">
    <citation type="submission" date="2019-07" db="EMBL/GenBank/DDBJ databases">
        <title>Genome assembly of two rare yeast pathogens: Diutina rugosa and Trichomonascus ciferrii.</title>
        <authorList>
            <person name="Mixao V."/>
            <person name="Saus E."/>
            <person name="Hansen A."/>
            <person name="Lass-Flor C."/>
            <person name="Gabaldon T."/>
        </authorList>
    </citation>
    <scope>NUCLEOTIDE SEQUENCE [LARGE SCALE GENOMIC DNA]</scope>
    <source>
        <strain evidence="2 3">CBS 613</strain>
    </source>
</reference>
<dbReference type="VEuPathDB" id="FungiDB:DIURU_003419"/>